<sequence length="217" mass="25046">MSSVKEHIDNAQSDAASVCSDDVPNDNVRLHLKTNSLRNNVISCDSLGLHYQVSTDTSGFRAHRMIYISKWIPSTDKQIPLAEWKRQICGRGSIKLFRELAPGGSSPPEFVPMKKFIYRQHLSIFLKGSNIFNRTFTAKNGKTYTWKSRNFSLRLYCDESDKVIVKYHFAHCLINKRNGSLELISDWEDIIDEIIVSFIVVEKLRREEERTMIMIIS</sequence>
<dbReference type="EMBL" id="NBII01000003">
    <property type="protein sequence ID" value="PAV21215.1"/>
    <property type="molecule type" value="Genomic_DNA"/>
</dbReference>
<feature type="domain" description="DUF6593" evidence="1">
    <location>
        <begin position="35"/>
        <end position="207"/>
    </location>
</feature>
<dbReference type="InParanoid" id="A0A286UP22"/>
<gene>
    <name evidence="2" type="ORF">PNOK_0384200</name>
</gene>
<dbReference type="AlphaFoldDB" id="A0A286UP22"/>
<dbReference type="Proteomes" id="UP000217199">
    <property type="component" value="Unassembled WGS sequence"/>
</dbReference>
<reference evidence="2 3" key="1">
    <citation type="journal article" date="2017" name="Mol. Ecol.">
        <title>Comparative and population genomic landscape of Phellinus noxius: A hypervariable fungus causing root rot in trees.</title>
        <authorList>
            <person name="Chung C.L."/>
            <person name="Lee T.J."/>
            <person name="Akiba M."/>
            <person name="Lee H.H."/>
            <person name="Kuo T.H."/>
            <person name="Liu D."/>
            <person name="Ke H.M."/>
            <person name="Yokoi T."/>
            <person name="Roa M.B."/>
            <person name="Lu M.J."/>
            <person name="Chang Y.Y."/>
            <person name="Ann P.J."/>
            <person name="Tsai J.N."/>
            <person name="Chen C.Y."/>
            <person name="Tzean S.S."/>
            <person name="Ota Y."/>
            <person name="Hattori T."/>
            <person name="Sahashi N."/>
            <person name="Liou R.F."/>
            <person name="Kikuchi T."/>
            <person name="Tsai I.J."/>
        </authorList>
    </citation>
    <scope>NUCLEOTIDE SEQUENCE [LARGE SCALE GENOMIC DNA]</scope>
    <source>
        <strain evidence="2 3">FFPRI411160</strain>
    </source>
</reference>
<keyword evidence="3" id="KW-1185">Reference proteome</keyword>
<comment type="caution">
    <text evidence="2">The sequence shown here is derived from an EMBL/GenBank/DDBJ whole genome shotgun (WGS) entry which is preliminary data.</text>
</comment>
<proteinExistence type="predicted"/>
<dbReference type="Pfam" id="PF20236">
    <property type="entry name" value="DUF6593"/>
    <property type="match status" value="1"/>
</dbReference>
<name>A0A286UP22_9AGAM</name>
<protein>
    <recommendedName>
        <fullName evidence="1">DUF6593 domain-containing protein</fullName>
    </recommendedName>
</protein>
<dbReference type="OrthoDB" id="3262488at2759"/>
<evidence type="ECO:0000313" key="3">
    <source>
        <dbReference type="Proteomes" id="UP000217199"/>
    </source>
</evidence>
<accession>A0A286UP22</accession>
<dbReference type="InterPro" id="IPR046528">
    <property type="entry name" value="DUF6593"/>
</dbReference>
<evidence type="ECO:0000313" key="2">
    <source>
        <dbReference type="EMBL" id="PAV21215.1"/>
    </source>
</evidence>
<organism evidence="2 3">
    <name type="scientific">Pyrrhoderma noxium</name>
    <dbReference type="NCBI Taxonomy" id="2282107"/>
    <lineage>
        <taxon>Eukaryota</taxon>
        <taxon>Fungi</taxon>
        <taxon>Dikarya</taxon>
        <taxon>Basidiomycota</taxon>
        <taxon>Agaricomycotina</taxon>
        <taxon>Agaricomycetes</taxon>
        <taxon>Hymenochaetales</taxon>
        <taxon>Hymenochaetaceae</taxon>
        <taxon>Pyrrhoderma</taxon>
    </lineage>
</organism>
<evidence type="ECO:0000259" key="1">
    <source>
        <dbReference type="Pfam" id="PF20236"/>
    </source>
</evidence>